<evidence type="ECO:0000313" key="1">
    <source>
        <dbReference type="EMBL" id="GBO44983.1"/>
    </source>
</evidence>
<name>A0A4Y2X617_ARAVE</name>
<organism evidence="1 2">
    <name type="scientific">Araneus ventricosus</name>
    <name type="common">Orbweaver spider</name>
    <name type="synonym">Epeira ventricosa</name>
    <dbReference type="NCBI Taxonomy" id="182803"/>
    <lineage>
        <taxon>Eukaryota</taxon>
        <taxon>Metazoa</taxon>
        <taxon>Ecdysozoa</taxon>
        <taxon>Arthropoda</taxon>
        <taxon>Chelicerata</taxon>
        <taxon>Arachnida</taxon>
        <taxon>Araneae</taxon>
        <taxon>Araneomorphae</taxon>
        <taxon>Entelegynae</taxon>
        <taxon>Araneoidea</taxon>
        <taxon>Araneidae</taxon>
        <taxon>Araneus</taxon>
    </lineage>
</organism>
<accession>A0A4Y2X617</accession>
<dbReference type="EMBL" id="BGPR01071934">
    <property type="protein sequence ID" value="GBO44983.1"/>
    <property type="molecule type" value="Genomic_DNA"/>
</dbReference>
<evidence type="ECO:0000313" key="2">
    <source>
        <dbReference type="Proteomes" id="UP000499080"/>
    </source>
</evidence>
<dbReference type="OrthoDB" id="6434356at2759"/>
<keyword evidence="2" id="KW-1185">Reference proteome</keyword>
<gene>
    <name evidence="1" type="ORF">AVEN_100274_1</name>
</gene>
<sequence>MPTPVPWPAALDYAVEDPQPDRGGPTDSRLGLNPVSLLARGVRPWCTTCATPLILDSAILPCTVYFYHGGKRTVHKISRFRNASTLGPKANNHALLDVGYIATFLHYDND</sequence>
<proteinExistence type="predicted"/>
<dbReference type="AlphaFoldDB" id="A0A4Y2X617"/>
<reference evidence="1 2" key="1">
    <citation type="journal article" date="2019" name="Sci. Rep.">
        <title>Orb-weaving spider Araneus ventricosus genome elucidates the spidroin gene catalogue.</title>
        <authorList>
            <person name="Kono N."/>
            <person name="Nakamura H."/>
            <person name="Ohtoshi R."/>
            <person name="Moran D.A.P."/>
            <person name="Shinohara A."/>
            <person name="Yoshida Y."/>
            <person name="Fujiwara M."/>
            <person name="Mori M."/>
            <person name="Tomita M."/>
            <person name="Arakawa K."/>
        </authorList>
    </citation>
    <scope>NUCLEOTIDE SEQUENCE [LARGE SCALE GENOMIC DNA]</scope>
</reference>
<comment type="caution">
    <text evidence="1">The sequence shown here is derived from an EMBL/GenBank/DDBJ whole genome shotgun (WGS) entry which is preliminary data.</text>
</comment>
<protein>
    <submittedName>
        <fullName evidence="1">Uncharacterized protein</fullName>
    </submittedName>
</protein>
<dbReference type="Proteomes" id="UP000499080">
    <property type="component" value="Unassembled WGS sequence"/>
</dbReference>